<proteinExistence type="predicted"/>
<keyword evidence="2" id="KW-1185">Reference proteome</keyword>
<accession>A0A023D6R3</accession>
<sequence length="94" mass="10379">MGETACCRVSVLAERWDCSPAKIRRMIDAGELPVLRLGTMIRIPWAAVREIETNAACQQPINRVCAESQDERHGTSITSADASLRAARIARRLS</sequence>
<evidence type="ECO:0000313" key="2">
    <source>
        <dbReference type="Proteomes" id="UP000019760"/>
    </source>
</evidence>
<protein>
    <submittedName>
        <fullName evidence="1">Uncharacterized protein</fullName>
    </submittedName>
</protein>
<reference evidence="1 2" key="2">
    <citation type="journal article" date="2014" name="FEMS Microbiol. Lett.">
        <title>Draft genomic DNA sequence of the facultatively methylotrophic bacterium Acidomonas methanolica type strain MB58.</title>
        <authorList>
            <person name="Higashiura N."/>
            <person name="Hadano H."/>
            <person name="Hirakawa H."/>
            <person name="Matsutani M."/>
            <person name="Takabe S."/>
            <person name="Matsushita K."/>
            <person name="Azuma Y."/>
        </authorList>
    </citation>
    <scope>NUCLEOTIDE SEQUENCE [LARGE SCALE GENOMIC DNA]</scope>
    <source>
        <strain evidence="1 2">MB58</strain>
    </source>
</reference>
<reference evidence="2" key="1">
    <citation type="journal article" date="2014" name="FEMS Microbiol. Lett.">
        <title>Draft Genomic DNA Sequence of the Facultatively Methylotrophic Bacterium Acidomonas methanolica type strain MB58.</title>
        <authorList>
            <person name="Higashiura N."/>
            <person name="Hadano H."/>
            <person name="Hirakawa H."/>
            <person name="Matsutani M."/>
            <person name="Takabe S."/>
            <person name="Matsushita K."/>
            <person name="Azuma Y."/>
        </authorList>
    </citation>
    <scope>NUCLEOTIDE SEQUENCE [LARGE SCALE GENOMIC DNA]</scope>
    <source>
        <strain evidence="2">MB58</strain>
    </source>
</reference>
<name>A0A023D6R3_ACIMT</name>
<evidence type="ECO:0000313" key="1">
    <source>
        <dbReference type="EMBL" id="GAJ29838.1"/>
    </source>
</evidence>
<gene>
    <name evidence="1" type="ORF">Amme_083_013</name>
</gene>
<organism evidence="1 2">
    <name type="scientific">Acidomonas methanolica NBRC 104435</name>
    <dbReference type="NCBI Taxonomy" id="1231351"/>
    <lineage>
        <taxon>Bacteria</taxon>
        <taxon>Pseudomonadati</taxon>
        <taxon>Pseudomonadota</taxon>
        <taxon>Alphaproteobacteria</taxon>
        <taxon>Acetobacterales</taxon>
        <taxon>Acetobacteraceae</taxon>
        <taxon>Acidomonas</taxon>
    </lineage>
</organism>
<comment type="caution">
    <text evidence="1">The sequence shown here is derived from an EMBL/GenBank/DDBJ whole genome shotgun (WGS) entry which is preliminary data.</text>
</comment>
<dbReference type="Proteomes" id="UP000019760">
    <property type="component" value="Unassembled WGS sequence"/>
</dbReference>
<dbReference type="AlphaFoldDB" id="A0A023D6R3"/>
<dbReference type="EMBL" id="BAND01000083">
    <property type="protein sequence ID" value="GAJ29838.1"/>
    <property type="molecule type" value="Genomic_DNA"/>
</dbReference>